<dbReference type="Proteomes" id="UP000261340">
    <property type="component" value="Unplaced"/>
</dbReference>
<evidence type="ECO:0000256" key="4">
    <source>
        <dbReference type="ARBA" id="ARBA00023157"/>
    </source>
</evidence>
<evidence type="ECO:0000256" key="5">
    <source>
        <dbReference type="SAM" id="SignalP"/>
    </source>
</evidence>
<protein>
    <recommendedName>
        <fullName evidence="6">Granulins domain-containing protein</fullName>
    </recommendedName>
</protein>
<feature type="domain" description="Granulins" evidence="6">
    <location>
        <begin position="155"/>
        <end position="168"/>
    </location>
</feature>
<dbReference type="PROSITE" id="PS00799">
    <property type="entry name" value="GRANULINS"/>
    <property type="match status" value="2"/>
</dbReference>
<reference evidence="7" key="1">
    <citation type="submission" date="2025-08" db="UniProtKB">
        <authorList>
            <consortium name="Ensembl"/>
        </authorList>
    </citation>
    <scope>IDENTIFICATION</scope>
</reference>
<sequence length="286" mass="31426">MSKITLWFSVGVFVLGFACCSITCPDGTVCSDVNTCCKTQDGYGCCHYPNAVCCSDMAHCCPSGYLCNLATQRCEKENQPWLSIPMENKEAAEEPSTPNLSGTPLQELTESHVPDPIKSSVVYCDSYTACPDGTTCCRHPKGGWFCCPYSPGKCCLDGYHCCPYGYDCDHTYTQCVRERLTYPFLYKPALPSAPASLIPTSEDKGSLKEIPMMALTQASASFPEAQVIRCDSQHYCQQGMSCCKAPTGQWNCCPYPLGQCCADGLHCCEYGYTCDASFLKCRRSYF</sequence>
<dbReference type="GO" id="GO:0005576">
    <property type="term" value="C:extracellular region"/>
    <property type="evidence" value="ECO:0007669"/>
    <property type="project" value="UniProtKB-SubCell"/>
</dbReference>
<dbReference type="Ensembl" id="ENSACIT00000027360.1">
    <property type="protein sequence ID" value="ENSACIP00000026664.1"/>
    <property type="gene ID" value="ENSACIG00000020623.1"/>
</dbReference>
<name>A0A3Q0SP13_AMPCI</name>
<keyword evidence="8" id="KW-1185">Reference proteome</keyword>
<dbReference type="InterPro" id="IPR037277">
    <property type="entry name" value="Granulin_sf"/>
</dbReference>
<evidence type="ECO:0000313" key="8">
    <source>
        <dbReference type="Proteomes" id="UP000261340"/>
    </source>
</evidence>
<feature type="chain" id="PRO_5018562766" description="Granulins domain-containing protein" evidence="5">
    <location>
        <begin position="21"/>
        <end position="286"/>
    </location>
</feature>
<dbReference type="Pfam" id="PF00396">
    <property type="entry name" value="Granulin"/>
    <property type="match status" value="3"/>
</dbReference>
<dbReference type="AlphaFoldDB" id="A0A3Q0SP13"/>
<keyword evidence="5" id="KW-0732">Signal</keyword>
<dbReference type="SUPFAM" id="SSF57277">
    <property type="entry name" value="Granulin repeat"/>
    <property type="match status" value="2"/>
</dbReference>
<dbReference type="InterPro" id="IPR039036">
    <property type="entry name" value="Granulin_fam"/>
</dbReference>
<dbReference type="Gene3D" id="2.10.25.160">
    <property type="entry name" value="Granulin"/>
    <property type="match status" value="3"/>
</dbReference>
<dbReference type="STRING" id="61819.ENSACIP00000026664"/>
<dbReference type="PROSITE" id="PS51257">
    <property type="entry name" value="PROKAR_LIPOPROTEIN"/>
    <property type="match status" value="1"/>
</dbReference>
<dbReference type="GeneTree" id="ENSGT00470000042293"/>
<comment type="subcellular location">
    <subcellularLocation>
        <location evidence="1">Secreted</location>
    </subcellularLocation>
</comment>
<proteinExistence type="inferred from homology"/>
<keyword evidence="4" id="KW-1015">Disulfide bond</keyword>
<accession>A0A3Q0SP13</accession>
<evidence type="ECO:0000256" key="3">
    <source>
        <dbReference type="ARBA" id="ARBA00022525"/>
    </source>
</evidence>
<dbReference type="OMA" id="VIRCDSK"/>
<dbReference type="PANTHER" id="PTHR12274">
    <property type="entry name" value="GRANULIN"/>
    <property type="match status" value="1"/>
</dbReference>
<feature type="signal peptide" evidence="5">
    <location>
        <begin position="1"/>
        <end position="20"/>
    </location>
</feature>
<evidence type="ECO:0000259" key="6">
    <source>
        <dbReference type="PROSITE" id="PS00799"/>
    </source>
</evidence>
<dbReference type="SMART" id="SM00277">
    <property type="entry name" value="GRAN"/>
    <property type="match status" value="3"/>
</dbReference>
<keyword evidence="3" id="KW-0964">Secreted</keyword>
<feature type="domain" description="Granulins" evidence="6">
    <location>
        <begin position="54"/>
        <end position="67"/>
    </location>
</feature>
<reference evidence="7" key="2">
    <citation type="submission" date="2025-09" db="UniProtKB">
        <authorList>
            <consortium name="Ensembl"/>
        </authorList>
    </citation>
    <scope>IDENTIFICATION</scope>
</reference>
<dbReference type="InterPro" id="IPR000118">
    <property type="entry name" value="Granulin"/>
</dbReference>
<evidence type="ECO:0000256" key="2">
    <source>
        <dbReference type="ARBA" id="ARBA00010093"/>
    </source>
</evidence>
<dbReference type="PANTHER" id="PTHR12274:SF3">
    <property type="entry name" value="PROGRANULIN"/>
    <property type="match status" value="1"/>
</dbReference>
<comment type="similarity">
    <text evidence="2">Belongs to the granulin family.</text>
</comment>
<evidence type="ECO:0000256" key="1">
    <source>
        <dbReference type="ARBA" id="ARBA00004613"/>
    </source>
</evidence>
<evidence type="ECO:0000313" key="7">
    <source>
        <dbReference type="Ensembl" id="ENSACIP00000026664.1"/>
    </source>
</evidence>
<organism evidence="7 8">
    <name type="scientific">Amphilophus citrinellus</name>
    <name type="common">Midas cichlid</name>
    <name type="synonym">Cichlasoma citrinellum</name>
    <dbReference type="NCBI Taxonomy" id="61819"/>
    <lineage>
        <taxon>Eukaryota</taxon>
        <taxon>Metazoa</taxon>
        <taxon>Chordata</taxon>
        <taxon>Craniata</taxon>
        <taxon>Vertebrata</taxon>
        <taxon>Euteleostomi</taxon>
        <taxon>Actinopterygii</taxon>
        <taxon>Neopterygii</taxon>
        <taxon>Teleostei</taxon>
        <taxon>Neoteleostei</taxon>
        <taxon>Acanthomorphata</taxon>
        <taxon>Ovalentaria</taxon>
        <taxon>Cichlomorphae</taxon>
        <taxon>Cichliformes</taxon>
        <taxon>Cichlidae</taxon>
        <taxon>New World cichlids</taxon>
        <taxon>Cichlasomatinae</taxon>
        <taxon>Heroini</taxon>
        <taxon>Amphilophus</taxon>
    </lineage>
</organism>